<evidence type="ECO:0000313" key="3">
    <source>
        <dbReference type="Proteomes" id="UP001565369"/>
    </source>
</evidence>
<evidence type="ECO:0000256" key="1">
    <source>
        <dbReference type="SAM" id="MobiDB-lite"/>
    </source>
</evidence>
<dbReference type="RefSeq" id="WP_370131887.1">
    <property type="nucleotide sequence ID" value="NZ_JBGBZJ010000003.1"/>
</dbReference>
<organism evidence="2 3">
    <name type="scientific">Bradyrhizobium ottawaense</name>
    <dbReference type="NCBI Taxonomy" id="931866"/>
    <lineage>
        <taxon>Bacteria</taxon>
        <taxon>Pseudomonadati</taxon>
        <taxon>Pseudomonadota</taxon>
        <taxon>Alphaproteobacteria</taxon>
        <taxon>Hyphomicrobiales</taxon>
        <taxon>Nitrobacteraceae</taxon>
        <taxon>Bradyrhizobium</taxon>
    </lineage>
</organism>
<dbReference type="Proteomes" id="UP001565369">
    <property type="component" value="Unassembled WGS sequence"/>
</dbReference>
<keyword evidence="3" id="KW-1185">Reference proteome</keyword>
<name>A0ABV4G4G2_9BRAD</name>
<feature type="region of interest" description="Disordered" evidence="1">
    <location>
        <begin position="81"/>
        <end position="171"/>
    </location>
</feature>
<evidence type="ECO:0000313" key="2">
    <source>
        <dbReference type="EMBL" id="MEY9457998.1"/>
    </source>
</evidence>
<proteinExistence type="predicted"/>
<feature type="compositionally biased region" description="Polar residues" evidence="1">
    <location>
        <begin position="160"/>
        <end position="171"/>
    </location>
</feature>
<dbReference type="EMBL" id="JBGBZJ010000003">
    <property type="protein sequence ID" value="MEY9457998.1"/>
    <property type="molecule type" value="Genomic_DNA"/>
</dbReference>
<gene>
    <name evidence="2" type="ORF">ABIG07_006946</name>
</gene>
<protein>
    <submittedName>
        <fullName evidence="2">Uncharacterized protein</fullName>
    </submittedName>
</protein>
<sequence>MKTQRVLDAPGESQESFAALAAAVHPAWHQAIIRLANSTERVAFRMELLMATPIDRGFARHARDLIRDLTDWLDQIDAYASTELEDDISADQEDDDSDEDGDPAENDLEDEPSLGSLGTSEWSDQTKWAAGNRSDLEDEHDGREPDESGIGDMEGLLEQVGSQSWQLDGYV</sequence>
<feature type="compositionally biased region" description="Acidic residues" evidence="1">
    <location>
        <begin position="83"/>
        <end position="112"/>
    </location>
</feature>
<reference evidence="2 3" key="1">
    <citation type="submission" date="2024-07" db="EMBL/GenBank/DDBJ databases">
        <title>Genomic Encyclopedia of Type Strains, Phase V (KMG-V): Genome sequencing to study the core and pangenomes of soil and plant-associated prokaryotes.</title>
        <authorList>
            <person name="Whitman W."/>
        </authorList>
    </citation>
    <scope>NUCLEOTIDE SEQUENCE [LARGE SCALE GENOMIC DNA]</scope>
    <source>
        <strain evidence="2 3">USDA 152</strain>
    </source>
</reference>
<feature type="compositionally biased region" description="Polar residues" evidence="1">
    <location>
        <begin position="116"/>
        <end position="126"/>
    </location>
</feature>
<accession>A0ABV4G4G2</accession>
<comment type="caution">
    <text evidence="2">The sequence shown here is derived from an EMBL/GenBank/DDBJ whole genome shotgun (WGS) entry which is preliminary data.</text>
</comment>